<feature type="transmembrane region" description="Helical" evidence="1">
    <location>
        <begin position="379"/>
        <end position="396"/>
    </location>
</feature>
<evidence type="ECO:0000313" key="3">
    <source>
        <dbReference type="Proteomes" id="UP000479335"/>
    </source>
</evidence>
<gene>
    <name evidence="2" type="ORF">GTP46_07640</name>
</gene>
<protein>
    <submittedName>
        <fullName evidence="2">Uncharacterized protein</fullName>
    </submittedName>
</protein>
<evidence type="ECO:0000256" key="1">
    <source>
        <dbReference type="SAM" id="Phobius"/>
    </source>
</evidence>
<feature type="transmembrane region" description="Helical" evidence="1">
    <location>
        <begin position="291"/>
        <end position="313"/>
    </location>
</feature>
<name>A0A6L8K4U7_9BURK</name>
<feature type="transmembrane region" description="Helical" evidence="1">
    <location>
        <begin position="44"/>
        <end position="66"/>
    </location>
</feature>
<sequence>MNRQLVTQVLRDRASCGLLVRLSWFVGACAVGQLIFAYTVGNPAFGNLLMLFLVCGLAYLWCGAILKSSVQQNLPSNAVLVPGLRSSLMRMTAVLYLVATLFTAALSWLLLDRPGYGLLGAGLFSIYVLYAQRYNWLNLLPSVIVVGSMWITKHPMDKLLAAADTVGEPLVTAIGAVLLALLGRHALHAVFPRGGDRHFAWHQCFSRQLARAKGTVLNTEPGGGMRWLAWLRMPYNAALRFDSRRGAAQGRQMMHVLGTSAHDGGVIAYALVSVIAMSWAGRYLASQTDQIFVMVCSTMMQGMLMMSVLMYAATVATQMVRYSGEQGLYRLTPAAPATAQINRVLLGTLMFRCLRLWGLSVLAIVCIDMIVLGQFELRGITFVLAMLMLPFAGLLLRDYASAPLQQNSLLTVAVSTLVVVIYITLAVVDQTYPGLPLFWFGGAVGVATVVALRLRWQQLMASPAALPSGRMAA</sequence>
<feature type="transmembrane region" description="Helical" evidence="1">
    <location>
        <begin position="172"/>
        <end position="191"/>
    </location>
</feature>
<proteinExistence type="predicted"/>
<dbReference type="EMBL" id="WWCN01000004">
    <property type="protein sequence ID" value="MYM22513.1"/>
    <property type="molecule type" value="Genomic_DNA"/>
</dbReference>
<feature type="transmembrane region" description="Helical" evidence="1">
    <location>
        <begin position="353"/>
        <end position="373"/>
    </location>
</feature>
<accession>A0A6L8K4U7</accession>
<keyword evidence="1" id="KW-0472">Membrane</keyword>
<feature type="transmembrane region" description="Helical" evidence="1">
    <location>
        <begin position="87"/>
        <end position="109"/>
    </location>
</feature>
<keyword evidence="1" id="KW-1133">Transmembrane helix</keyword>
<keyword evidence="1" id="KW-0812">Transmembrane</keyword>
<comment type="caution">
    <text evidence="2">The sequence shown here is derived from an EMBL/GenBank/DDBJ whole genome shotgun (WGS) entry which is preliminary data.</text>
</comment>
<keyword evidence="3" id="KW-1185">Reference proteome</keyword>
<evidence type="ECO:0000313" key="2">
    <source>
        <dbReference type="EMBL" id="MYM22513.1"/>
    </source>
</evidence>
<dbReference type="AlphaFoldDB" id="A0A6L8K4U7"/>
<feature type="transmembrane region" description="Helical" evidence="1">
    <location>
        <begin position="18"/>
        <end position="38"/>
    </location>
</feature>
<feature type="transmembrane region" description="Helical" evidence="1">
    <location>
        <begin position="136"/>
        <end position="152"/>
    </location>
</feature>
<reference evidence="2 3" key="1">
    <citation type="submission" date="2019-12" db="EMBL/GenBank/DDBJ databases">
        <title>Novel species isolated from a subtropical stream in China.</title>
        <authorList>
            <person name="Lu H."/>
        </authorList>
    </citation>
    <scope>NUCLEOTIDE SEQUENCE [LARGE SCALE GENOMIC DNA]</scope>
    <source>
        <strain evidence="2 3">FT135W</strain>
    </source>
</reference>
<feature type="transmembrane region" description="Helical" evidence="1">
    <location>
        <begin position="115"/>
        <end position="131"/>
    </location>
</feature>
<feature type="transmembrane region" description="Helical" evidence="1">
    <location>
        <begin position="408"/>
        <end position="428"/>
    </location>
</feature>
<organism evidence="2 3">
    <name type="scientific">Duganella flavida</name>
    <dbReference type="NCBI Taxonomy" id="2692175"/>
    <lineage>
        <taxon>Bacteria</taxon>
        <taxon>Pseudomonadati</taxon>
        <taxon>Pseudomonadota</taxon>
        <taxon>Betaproteobacteria</taxon>
        <taxon>Burkholderiales</taxon>
        <taxon>Oxalobacteraceae</taxon>
        <taxon>Telluria group</taxon>
        <taxon>Duganella</taxon>
    </lineage>
</organism>
<dbReference type="RefSeq" id="WP_161006022.1">
    <property type="nucleotide sequence ID" value="NZ_WWCN01000004.1"/>
</dbReference>
<feature type="transmembrane region" description="Helical" evidence="1">
    <location>
        <begin position="434"/>
        <end position="452"/>
    </location>
</feature>
<dbReference type="Proteomes" id="UP000479335">
    <property type="component" value="Unassembled WGS sequence"/>
</dbReference>